<comment type="caution">
    <text evidence="1">The sequence shown here is derived from an EMBL/GenBank/DDBJ whole genome shotgun (WGS) entry which is preliminary data.</text>
</comment>
<keyword evidence="2" id="KW-1185">Reference proteome</keyword>
<dbReference type="Proteomes" id="UP000315295">
    <property type="component" value="Unassembled WGS sequence"/>
</dbReference>
<protein>
    <submittedName>
        <fullName evidence="1">Uncharacterized protein</fullName>
    </submittedName>
</protein>
<sequence length="128" mass="14320">MSVRCHFLLRHSGLGLEPDLSHGLPLSPIARLGWRDFRRQVLDLLPIPMPISHSGVVLRVVPSHQIVSPLLTFQLESKDTSKSCKVKDFNKHPDLVDLYHREMGLEDGGKQDSMVISGEMNLEEVGGE</sequence>
<name>A0A540K792_MALBA</name>
<dbReference type="AlphaFoldDB" id="A0A540K792"/>
<proteinExistence type="predicted"/>
<evidence type="ECO:0000313" key="2">
    <source>
        <dbReference type="Proteomes" id="UP000315295"/>
    </source>
</evidence>
<evidence type="ECO:0000313" key="1">
    <source>
        <dbReference type="EMBL" id="TQD70086.1"/>
    </source>
</evidence>
<reference evidence="1 2" key="1">
    <citation type="journal article" date="2019" name="G3 (Bethesda)">
        <title>Sequencing of a Wild Apple (Malus baccata) Genome Unravels the Differences Between Cultivated and Wild Apple Species Regarding Disease Resistance and Cold Tolerance.</title>
        <authorList>
            <person name="Chen X."/>
        </authorList>
    </citation>
    <scope>NUCLEOTIDE SEQUENCE [LARGE SCALE GENOMIC DNA]</scope>
    <source>
        <strain evidence="2">cv. Shandingzi</strain>
        <tissue evidence="1">Leaves</tissue>
    </source>
</reference>
<organism evidence="1 2">
    <name type="scientific">Malus baccata</name>
    <name type="common">Siberian crab apple</name>
    <name type="synonym">Pyrus baccata</name>
    <dbReference type="NCBI Taxonomy" id="106549"/>
    <lineage>
        <taxon>Eukaryota</taxon>
        <taxon>Viridiplantae</taxon>
        <taxon>Streptophyta</taxon>
        <taxon>Embryophyta</taxon>
        <taxon>Tracheophyta</taxon>
        <taxon>Spermatophyta</taxon>
        <taxon>Magnoliopsida</taxon>
        <taxon>eudicotyledons</taxon>
        <taxon>Gunneridae</taxon>
        <taxon>Pentapetalae</taxon>
        <taxon>rosids</taxon>
        <taxon>fabids</taxon>
        <taxon>Rosales</taxon>
        <taxon>Rosaceae</taxon>
        <taxon>Amygdaloideae</taxon>
        <taxon>Maleae</taxon>
        <taxon>Malus</taxon>
    </lineage>
</organism>
<gene>
    <name evidence="1" type="ORF">C1H46_044379</name>
</gene>
<dbReference type="EMBL" id="VIEB01002014">
    <property type="protein sequence ID" value="TQD70086.1"/>
    <property type="molecule type" value="Genomic_DNA"/>
</dbReference>
<accession>A0A540K792</accession>